<feature type="region of interest" description="Disordered" evidence="1">
    <location>
        <begin position="77"/>
        <end position="104"/>
    </location>
</feature>
<reference evidence="2 3" key="1">
    <citation type="submission" date="2019-11" db="EMBL/GenBank/DDBJ databases">
        <authorList>
            <person name="Cho J.-C."/>
        </authorList>
    </citation>
    <scope>NUCLEOTIDE SEQUENCE [LARGE SCALE GENOMIC DNA]</scope>
    <source>
        <strain evidence="2 3">JH1073</strain>
    </source>
</reference>
<keyword evidence="3" id="KW-1185">Reference proteome</keyword>
<protein>
    <submittedName>
        <fullName evidence="2">DUF429 domain-containing protein</fullName>
    </submittedName>
</protein>
<sequence length="251" mass="27609">MSSYVGVDGCKAGWFAIALTDNDDAWSHGVYDSAESLVSQYSNASQIYIDIPIGLRDGGSEGRSCDTAARKLLGSPRASSVFTPPARPSISADDYQTASNTNSELTGRKLSRQAWGIVPKIKEVDQLMQSDSNARELLVEVHPELLFWSLNDQRPMQYNKKKPAGQTERLDVLRRWLPKTTDEIYQDALASYLRKNVARDDILDALVAAVAGCQSNGNMTNVPEPPEIDPIGLPMRMVTPNLKDQASHGRN</sequence>
<dbReference type="InterPro" id="IPR007362">
    <property type="entry name" value="DUF429"/>
</dbReference>
<accession>A0AAJ5ZIR8</accession>
<evidence type="ECO:0000313" key="2">
    <source>
        <dbReference type="EMBL" id="WFG39497.1"/>
    </source>
</evidence>
<reference evidence="3" key="2">
    <citation type="submission" date="2023-06" db="EMBL/GenBank/DDBJ databases">
        <title>Pangenomics reveal diversification of enzyme families and niche specialization in globally abundant SAR202 bacteria.</title>
        <authorList>
            <person name="Saw J.H.W."/>
        </authorList>
    </citation>
    <scope>NUCLEOTIDE SEQUENCE [LARGE SCALE GENOMIC DNA]</scope>
    <source>
        <strain evidence="3">JH1073</strain>
    </source>
</reference>
<proteinExistence type="predicted"/>
<dbReference type="EMBL" id="CP046147">
    <property type="protein sequence ID" value="WFG39497.1"/>
    <property type="molecule type" value="Genomic_DNA"/>
</dbReference>
<name>A0AAJ5ZIR8_9CHLR</name>
<dbReference type="Pfam" id="PF04250">
    <property type="entry name" value="DUF429"/>
    <property type="match status" value="1"/>
</dbReference>
<evidence type="ECO:0000313" key="3">
    <source>
        <dbReference type="Proteomes" id="UP001219901"/>
    </source>
</evidence>
<organism evidence="2 3">
    <name type="scientific">Candidatus Lucifugimonas marina</name>
    <dbReference type="NCBI Taxonomy" id="3038979"/>
    <lineage>
        <taxon>Bacteria</taxon>
        <taxon>Bacillati</taxon>
        <taxon>Chloroflexota</taxon>
        <taxon>Dehalococcoidia</taxon>
        <taxon>SAR202 cluster</taxon>
        <taxon>Candidatus Lucifugimonadales</taxon>
        <taxon>Candidatus Lucifugimonadaceae</taxon>
        <taxon>Candidatus Lucifugimonas</taxon>
    </lineage>
</organism>
<dbReference type="Proteomes" id="UP001219901">
    <property type="component" value="Chromosome"/>
</dbReference>
<gene>
    <name evidence="2" type="ORF">GKO48_07650</name>
</gene>
<dbReference type="AlphaFoldDB" id="A0AAJ5ZIR8"/>
<feature type="compositionally biased region" description="Polar residues" evidence="1">
    <location>
        <begin position="94"/>
        <end position="104"/>
    </location>
</feature>
<evidence type="ECO:0000256" key="1">
    <source>
        <dbReference type="SAM" id="MobiDB-lite"/>
    </source>
</evidence>
<dbReference type="RefSeq" id="WP_342823256.1">
    <property type="nucleotide sequence ID" value="NZ_CP046146.1"/>
</dbReference>